<keyword evidence="2 7" id="KW-0001">2Fe-2S</keyword>
<evidence type="ECO:0000256" key="6">
    <source>
        <dbReference type="ARBA" id="ARBA00034078"/>
    </source>
</evidence>
<dbReference type="Gene3D" id="1.10.10.1590">
    <property type="entry name" value="NADH-quinone oxidoreductase subunit E"/>
    <property type="match status" value="1"/>
</dbReference>
<gene>
    <name evidence="8" type="ORF">PITCH_A1150094</name>
</gene>
<feature type="binding site" evidence="7">
    <location>
        <position position="82"/>
    </location>
    <ligand>
        <name>[2Fe-2S] cluster</name>
        <dbReference type="ChEBI" id="CHEBI:190135"/>
    </ligand>
</feature>
<evidence type="ECO:0000256" key="3">
    <source>
        <dbReference type="ARBA" id="ARBA00022723"/>
    </source>
</evidence>
<feature type="binding site" evidence="7">
    <location>
        <position position="123"/>
    </location>
    <ligand>
        <name>[2Fe-2S] cluster</name>
        <dbReference type="ChEBI" id="CHEBI:190135"/>
    </ligand>
</feature>
<dbReference type="InterPro" id="IPR002023">
    <property type="entry name" value="NuoE-like"/>
</dbReference>
<sequence>MKNDIEIDWQKIDNIISKYNANHEALLMIMHDIGEIYNYVPQQVIPVLVDRLGVKESLIYSVATFYKTVSLTPRGKYIISVCTGTACHVRGAEKIMGALEEKLNIIEGQTTEDRLFTLDSVRCIGCCAAGPVVNVNKETHGGLDRSSVLEIINEYKHRAS</sequence>
<feature type="binding site" evidence="7">
    <location>
        <position position="87"/>
    </location>
    <ligand>
        <name>[2Fe-2S] cluster</name>
        <dbReference type="ChEBI" id="CHEBI:190135"/>
    </ligand>
</feature>
<dbReference type="AlphaFoldDB" id="A0A445MRK1"/>
<evidence type="ECO:0000256" key="7">
    <source>
        <dbReference type="PIRSR" id="PIRSR000216-1"/>
    </source>
</evidence>
<evidence type="ECO:0000256" key="4">
    <source>
        <dbReference type="ARBA" id="ARBA00023004"/>
    </source>
</evidence>
<feature type="binding site" evidence="7">
    <location>
        <position position="127"/>
    </location>
    <ligand>
        <name>[2Fe-2S] cluster</name>
        <dbReference type="ChEBI" id="CHEBI:190135"/>
    </ligand>
</feature>
<dbReference type="CDD" id="cd03064">
    <property type="entry name" value="TRX_Fd_NuoE"/>
    <property type="match status" value="1"/>
</dbReference>
<dbReference type="EMBL" id="OJIN01000019">
    <property type="protein sequence ID" value="SPD72059.1"/>
    <property type="molecule type" value="Genomic_DNA"/>
</dbReference>
<dbReference type="PIRSF" id="PIRSF000216">
    <property type="entry name" value="NADH_DH_24kDa"/>
    <property type="match status" value="1"/>
</dbReference>
<evidence type="ECO:0000256" key="2">
    <source>
        <dbReference type="ARBA" id="ARBA00022714"/>
    </source>
</evidence>
<keyword evidence="5 7" id="KW-0411">Iron-sulfur</keyword>
<dbReference type="Gene3D" id="3.40.30.10">
    <property type="entry name" value="Glutaredoxin"/>
    <property type="match status" value="1"/>
</dbReference>
<keyword evidence="3 7" id="KW-0479">Metal-binding</keyword>
<name>A0A445MRK1_9BACT</name>
<dbReference type="Pfam" id="PF01257">
    <property type="entry name" value="2Fe-2S_thioredx"/>
    <property type="match status" value="1"/>
</dbReference>
<organism evidence="8">
    <name type="scientific">uncultured Desulfobacterium sp</name>
    <dbReference type="NCBI Taxonomy" id="201089"/>
    <lineage>
        <taxon>Bacteria</taxon>
        <taxon>Pseudomonadati</taxon>
        <taxon>Thermodesulfobacteriota</taxon>
        <taxon>Desulfobacteria</taxon>
        <taxon>Desulfobacterales</taxon>
        <taxon>Desulfobacteriaceae</taxon>
        <taxon>Desulfobacterium</taxon>
        <taxon>environmental samples</taxon>
    </lineage>
</organism>
<dbReference type="PANTHER" id="PTHR43342:SF1">
    <property type="entry name" value="BIFURCATING [FEFE] HYDROGENASE GAMMA SUBUNIT"/>
    <property type="match status" value="1"/>
</dbReference>
<dbReference type="PANTHER" id="PTHR43342">
    <property type="entry name" value="NADH-QUINONE OXIDOREDUCTASE, E SUBUNIT"/>
    <property type="match status" value="1"/>
</dbReference>
<evidence type="ECO:0000256" key="5">
    <source>
        <dbReference type="ARBA" id="ARBA00023014"/>
    </source>
</evidence>
<dbReference type="GO" id="GO:0016491">
    <property type="term" value="F:oxidoreductase activity"/>
    <property type="evidence" value="ECO:0007669"/>
    <property type="project" value="InterPro"/>
</dbReference>
<dbReference type="FunFam" id="3.40.30.10:FF:000015">
    <property type="entry name" value="NADH-quinone oxidoreductase subunit E"/>
    <property type="match status" value="1"/>
</dbReference>
<dbReference type="SUPFAM" id="SSF52833">
    <property type="entry name" value="Thioredoxin-like"/>
    <property type="match status" value="1"/>
</dbReference>
<keyword evidence="4 7" id="KW-0408">Iron</keyword>
<comment type="similarity">
    <text evidence="1">Belongs to the complex I 24 kDa subunit family.</text>
</comment>
<comment type="cofactor">
    <cofactor evidence="6">
        <name>[2Fe-2S] cluster</name>
        <dbReference type="ChEBI" id="CHEBI:190135"/>
    </cofactor>
</comment>
<dbReference type="GO" id="GO:0046872">
    <property type="term" value="F:metal ion binding"/>
    <property type="evidence" value="ECO:0007669"/>
    <property type="project" value="UniProtKB-KW"/>
</dbReference>
<dbReference type="InterPro" id="IPR036249">
    <property type="entry name" value="Thioredoxin-like_sf"/>
</dbReference>
<reference evidence="8" key="1">
    <citation type="submission" date="2018-01" db="EMBL/GenBank/DDBJ databases">
        <authorList>
            <person name="Regsiter A."/>
            <person name="William W."/>
        </authorList>
    </citation>
    <scope>NUCLEOTIDE SEQUENCE</scope>
    <source>
        <strain evidence="8">TRIP AH-1</strain>
    </source>
</reference>
<protein>
    <submittedName>
        <fullName evidence="8">2Fe-2S family protein similar to NADH:ubiquinone oxidoreductase (NuoE)</fullName>
    </submittedName>
</protein>
<proteinExistence type="inferred from homology"/>
<keyword evidence="8" id="KW-0830">Ubiquinone</keyword>
<dbReference type="InterPro" id="IPR028431">
    <property type="entry name" value="NADP_DH_HndA-like"/>
</dbReference>
<dbReference type="GO" id="GO:0051537">
    <property type="term" value="F:2 iron, 2 sulfur cluster binding"/>
    <property type="evidence" value="ECO:0007669"/>
    <property type="project" value="UniProtKB-KW"/>
</dbReference>
<evidence type="ECO:0000313" key="8">
    <source>
        <dbReference type="EMBL" id="SPD72059.1"/>
    </source>
</evidence>
<comment type="cofactor">
    <cofactor evidence="7">
        <name>[2Fe-2S] cluster</name>
        <dbReference type="ChEBI" id="CHEBI:190135"/>
    </cofactor>
    <text evidence="7">Binds 1 [2Fe-2S] cluster.</text>
</comment>
<accession>A0A445MRK1</accession>
<dbReference type="InterPro" id="IPR042128">
    <property type="entry name" value="NuoE_dom"/>
</dbReference>
<dbReference type="InterPro" id="IPR041921">
    <property type="entry name" value="NuoE_N"/>
</dbReference>
<evidence type="ECO:0000256" key="1">
    <source>
        <dbReference type="ARBA" id="ARBA00010643"/>
    </source>
</evidence>